<dbReference type="EMBL" id="BARV01012552">
    <property type="protein sequence ID" value="GAI05047.1"/>
    <property type="molecule type" value="Genomic_DNA"/>
</dbReference>
<reference evidence="1" key="1">
    <citation type="journal article" date="2014" name="Front. Microbiol.">
        <title>High frequency of phylogenetically diverse reductive dehalogenase-homologous genes in deep subseafloor sedimentary metagenomes.</title>
        <authorList>
            <person name="Kawai M."/>
            <person name="Futagami T."/>
            <person name="Toyoda A."/>
            <person name="Takaki Y."/>
            <person name="Nishi S."/>
            <person name="Hori S."/>
            <person name="Arai W."/>
            <person name="Tsubouchi T."/>
            <person name="Morono Y."/>
            <person name="Uchiyama I."/>
            <person name="Ito T."/>
            <person name="Fujiyama A."/>
            <person name="Inagaki F."/>
            <person name="Takami H."/>
        </authorList>
    </citation>
    <scope>NUCLEOTIDE SEQUENCE</scope>
    <source>
        <strain evidence="1">Expedition CK06-06</strain>
    </source>
</reference>
<feature type="non-terminal residue" evidence="1">
    <location>
        <position position="1"/>
    </location>
</feature>
<organism evidence="1">
    <name type="scientific">marine sediment metagenome</name>
    <dbReference type="NCBI Taxonomy" id="412755"/>
    <lineage>
        <taxon>unclassified sequences</taxon>
        <taxon>metagenomes</taxon>
        <taxon>ecological metagenomes</taxon>
    </lineage>
</organism>
<name>X1KDF9_9ZZZZ</name>
<evidence type="ECO:0000313" key="1">
    <source>
        <dbReference type="EMBL" id="GAI05047.1"/>
    </source>
</evidence>
<gene>
    <name evidence="1" type="ORF">S06H3_23186</name>
</gene>
<comment type="caution">
    <text evidence="1">The sequence shown here is derived from an EMBL/GenBank/DDBJ whole genome shotgun (WGS) entry which is preliminary data.</text>
</comment>
<accession>X1KDF9</accession>
<dbReference type="AlphaFoldDB" id="X1KDF9"/>
<protein>
    <submittedName>
        <fullName evidence="1">Uncharacterized protein</fullName>
    </submittedName>
</protein>
<sequence length="35" mass="4246">RTALKYFFTDQMVDKKIQEDKPKGTNYEKLGYNQF</sequence>
<proteinExistence type="predicted"/>